<name>A0A1G6GY11_9GAMM</name>
<dbReference type="STRING" id="1219383.SAMN05421733_10310"/>
<dbReference type="AlphaFoldDB" id="A0A1G6GY11"/>
<evidence type="ECO:0000313" key="2">
    <source>
        <dbReference type="Proteomes" id="UP000242501"/>
    </source>
</evidence>
<reference evidence="2" key="1">
    <citation type="submission" date="2016-09" db="EMBL/GenBank/DDBJ databases">
        <authorList>
            <person name="Varghese N."/>
            <person name="Submissions S."/>
        </authorList>
    </citation>
    <scope>NUCLEOTIDE SEQUENCE [LARGE SCALE GENOMIC DNA]</scope>
    <source>
        <strain evidence="2">ANC 4422</strain>
    </source>
</reference>
<accession>A0A1G6GY11</accession>
<dbReference type="EMBL" id="FMYL01000003">
    <property type="protein sequence ID" value="SDB86831.1"/>
    <property type="molecule type" value="Genomic_DNA"/>
</dbReference>
<sequence length="432" mass="47871">MTALAVGVLTSGQLVTVKDSTATLQIDYDLHSYLGSDVELQVKFSSKVMTPTTGSQIVCQLRWVDTATDTLIYQVQGTLNDDEDDYASLWSIAGATEYFKSFEITYNNATLITAITSSSAYNSLNSLSKNVTTFALADDQPSAFDADQAFNLLTTLRNRPSDIAIIGLQNLSVYNTILRALDQLNIPFTIELDPTLTIDQAVAIANSLDANDHRVQLIWSPNLCRPRDAISLRGRKKPAYAMGMYLGYKALRNANVTAKGIPPIGTPIAGADYPFSLKSIEQRADIVFGPQELEQLAVAKINVVRLENYDIGERFVLSDVLTQYQSKDSALRIVNAAEITCYTENKVIDILKRHMLKKTDRFLTEAGRDITTFLNNCVSADLLKNASDLGGKPYAFKLEEDEQYPFERVRLYLARRVVGAVRSVVFDDVIVK</sequence>
<keyword evidence="2" id="KW-1185">Reference proteome</keyword>
<dbReference type="RefSeq" id="WP_092746986.1">
    <property type="nucleotide sequence ID" value="NZ_FMYL01000003.1"/>
</dbReference>
<evidence type="ECO:0000313" key="1">
    <source>
        <dbReference type="EMBL" id="SDB86831.1"/>
    </source>
</evidence>
<protein>
    <recommendedName>
        <fullName evidence="3">Phage tail sheath protein</fullName>
    </recommendedName>
</protein>
<organism evidence="1 2">
    <name type="scientific">Acinetobacter boissieri</name>
    <dbReference type="NCBI Taxonomy" id="1219383"/>
    <lineage>
        <taxon>Bacteria</taxon>
        <taxon>Pseudomonadati</taxon>
        <taxon>Pseudomonadota</taxon>
        <taxon>Gammaproteobacteria</taxon>
        <taxon>Moraxellales</taxon>
        <taxon>Moraxellaceae</taxon>
        <taxon>Acinetobacter</taxon>
    </lineage>
</organism>
<dbReference type="OrthoDB" id="6669438at2"/>
<evidence type="ECO:0008006" key="3">
    <source>
        <dbReference type="Google" id="ProtNLM"/>
    </source>
</evidence>
<proteinExistence type="predicted"/>
<gene>
    <name evidence="1" type="ORF">SAMN05421733_10310</name>
</gene>
<dbReference type="Proteomes" id="UP000242501">
    <property type="component" value="Unassembled WGS sequence"/>
</dbReference>